<dbReference type="CDD" id="cd03424">
    <property type="entry name" value="NUDIX_ADPRase_Nudt5_UGPPase_Nudt14"/>
    <property type="match status" value="1"/>
</dbReference>
<dbReference type="RefSeq" id="WP_185275075.1">
    <property type="nucleotide sequence ID" value="NZ_CP043641.1"/>
</dbReference>
<dbReference type="InterPro" id="IPR015797">
    <property type="entry name" value="NUDIX_hydrolase-like_dom_sf"/>
</dbReference>
<dbReference type="Proteomes" id="UP000515511">
    <property type="component" value="Chromosome"/>
</dbReference>
<keyword evidence="2 4" id="KW-0378">Hydrolase</keyword>
<evidence type="ECO:0000259" key="3">
    <source>
        <dbReference type="PROSITE" id="PS51462"/>
    </source>
</evidence>
<dbReference type="Gene3D" id="3.90.79.10">
    <property type="entry name" value="Nucleoside Triphosphate Pyrophosphohydrolase"/>
    <property type="match status" value="1"/>
</dbReference>
<dbReference type="SUPFAM" id="SSF55811">
    <property type="entry name" value="Nudix"/>
    <property type="match status" value="1"/>
</dbReference>
<dbReference type="PANTHER" id="PTHR43046:SF16">
    <property type="entry name" value="ADP-RIBOSE PYROPHOSPHATASE YJHB-RELATED"/>
    <property type="match status" value="1"/>
</dbReference>
<reference evidence="5" key="1">
    <citation type="submission" date="2019-09" db="EMBL/GenBank/DDBJ databases">
        <title>Antimicrobial potential of Antarctic Bacteria.</title>
        <authorList>
            <person name="Benaud N."/>
            <person name="Edwards R.J."/>
            <person name="Ferrari B.C."/>
        </authorList>
    </citation>
    <scope>NUCLEOTIDE SEQUENCE [LARGE SCALE GENOMIC DNA]</scope>
    <source>
        <strain evidence="5">INR9</strain>
    </source>
</reference>
<dbReference type="Pfam" id="PF00293">
    <property type="entry name" value="NUDIX"/>
    <property type="match status" value="1"/>
</dbReference>
<dbReference type="GO" id="GO:0016787">
    <property type="term" value="F:hydrolase activity"/>
    <property type="evidence" value="ECO:0007669"/>
    <property type="project" value="UniProtKB-KW"/>
</dbReference>
<organism evidence="4 5">
    <name type="scientific">Leifsonia shinshuensis</name>
    <dbReference type="NCBI Taxonomy" id="150026"/>
    <lineage>
        <taxon>Bacteria</taxon>
        <taxon>Bacillati</taxon>
        <taxon>Actinomycetota</taxon>
        <taxon>Actinomycetes</taxon>
        <taxon>Micrococcales</taxon>
        <taxon>Microbacteriaceae</taxon>
        <taxon>Leifsonia</taxon>
    </lineage>
</organism>
<dbReference type="AlphaFoldDB" id="A0A7G6YAU0"/>
<name>A0A7G6YAU0_9MICO</name>
<dbReference type="PANTHER" id="PTHR43046">
    <property type="entry name" value="GDP-MANNOSE MANNOSYL HYDROLASE"/>
    <property type="match status" value="1"/>
</dbReference>
<dbReference type="KEGG" id="lse:F1C12_11020"/>
<gene>
    <name evidence="4" type="ORF">F1C12_11020</name>
</gene>
<comment type="cofactor">
    <cofactor evidence="1">
        <name>Mg(2+)</name>
        <dbReference type="ChEBI" id="CHEBI:18420"/>
    </cofactor>
</comment>
<evidence type="ECO:0000256" key="1">
    <source>
        <dbReference type="ARBA" id="ARBA00001946"/>
    </source>
</evidence>
<dbReference type="InterPro" id="IPR000086">
    <property type="entry name" value="NUDIX_hydrolase_dom"/>
</dbReference>
<protein>
    <submittedName>
        <fullName evidence="4">NUDIX hydrolase</fullName>
    </submittedName>
</protein>
<sequence length="190" mass="21557">MRTVLPPNATLVPPQAALAFRGVLFDTYQWQQEVFDGSHRTFEMLRRPDTVQVIAVRDDSVVLLRERQPGGPWYHSLPGGRHDRADESEQDAARRELLEETGLTFADWRLLDVRQPHTKIEHFVYVFLASGFDRAFPPAPDDGERISTRFVDLRTLKEVAAGPDARGIPERLLDRVDTVAELLALPSYPA</sequence>
<feature type="domain" description="Nudix hydrolase" evidence="3">
    <location>
        <begin position="45"/>
        <end position="172"/>
    </location>
</feature>
<proteinExistence type="predicted"/>
<dbReference type="PROSITE" id="PS51462">
    <property type="entry name" value="NUDIX"/>
    <property type="match status" value="1"/>
</dbReference>
<evidence type="ECO:0000313" key="5">
    <source>
        <dbReference type="Proteomes" id="UP000515511"/>
    </source>
</evidence>
<accession>A0A7G6YAU0</accession>
<dbReference type="EMBL" id="CP043641">
    <property type="protein sequence ID" value="QNE35605.1"/>
    <property type="molecule type" value="Genomic_DNA"/>
</dbReference>
<evidence type="ECO:0000256" key="2">
    <source>
        <dbReference type="ARBA" id="ARBA00022801"/>
    </source>
</evidence>
<evidence type="ECO:0000313" key="4">
    <source>
        <dbReference type="EMBL" id="QNE35605.1"/>
    </source>
</evidence>